<dbReference type="InterPro" id="IPR008929">
    <property type="entry name" value="Chondroitin_lyas"/>
</dbReference>
<feature type="domain" description="Heparin-sulfate lyase N-terminal" evidence="6">
    <location>
        <begin position="140"/>
        <end position="262"/>
    </location>
</feature>
<evidence type="ECO:0000313" key="8">
    <source>
        <dbReference type="Proteomes" id="UP000293398"/>
    </source>
</evidence>
<dbReference type="InterPro" id="IPR031680">
    <property type="entry name" value="Hepar_II_III_N"/>
</dbReference>
<dbReference type="PANTHER" id="PTHR39210">
    <property type="entry name" value="HEPARIN-SULFATE LYASE"/>
    <property type="match status" value="1"/>
</dbReference>
<comment type="subcellular location">
    <subcellularLocation>
        <location evidence="1">Periplasm</location>
    </subcellularLocation>
</comment>
<dbReference type="Gene3D" id="2.70.98.70">
    <property type="match status" value="1"/>
</dbReference>
<dbReference type="Pfam" id="PF07940">
    <property type="entry name" value="Hepar_II_III_C"/>
    <property type="match status" value="1"/>
</dbReference>
<dbReference type="GO" id="GO:0042597">
    <property type="term" value="C:periplasmic space"/>
    <property type="evidence" value="ECO:0007669"/>
    <property type="project" value="UniProtKB-SubCell"/>
</dbReference>
<keyword evidence="8" id="KW-1185">Reference proteome</keyword>
<dbReference type="PANTHER" id="PTHR39210:SF1">
    <property type="entry name" value="HEPARIN-SULFATE LYASE"/>
    <property type="match status" value="1"/>
</dbReference>
<sequence>MEVRLINNDLVLDAIVDNPISNDGDEYAFYLMLHNEKVNEFWYSSHRHIQFPLPDKAGQYHVLCFHRNVKRSEKSRANSNRISVTPAIRWKIPQAVAIGRYKQLIYFRRVIFGDYESQKRLGYIPRVGAAPIPLLVPMNYGPRNDRNIEFALSSWKFLAPIWKVYFSSKKYKYLKELYTFFLDWNQSLEISNGKNSFAWYDMAVGTRAMHLALFLYVLNEEKIELSTRDSRILGDIINRHIEYLENEKNLKYNNHGVWQILGLRLLYWSRNETSQEKIDFCEYQLSKLIDLNFTEENVSSENSPFYHKYTADLICQIPTQLFAQTQARITAIQDKKDEISAWLTSPSGYFYLIGDSDDKGMLLKSKISCDFVQDDICYISKAYLGSGYAIVRTHPDTPTDDNAALIFHATSASYSHAHSDKLSFVFIHKGIELISDSGKYSYENDKWRKYFVSDRAHNTVGFTNKVFMPTDTNLGDSHIFECNFDNGTYYLSGETKKKDVLFEHKRILSFKPDEYLNIVDHIIHKCEGVGDIEVRLHFGIDISLQEINSRLVALFDNKIIASIEPDSRLLQYEIYSGSENPILGWSSRAYKKKKPINALVMRFAPDLTEIQTKIHLKASRFFNDNLFDDRASTLGRI</sequence>
<dbReference type="SUPFAM" id="SSF48230">
    <property type="entry name" value="Chondroitin AC/alginate lyase"/>
    <property type="match status" value="1"/>
</dbReference>
<keyword evidence="4" id="KW-0456">Lyase</keyword>
<dbReference type="OrthoDB" id="9763014at2"/>
<dbReference type="RefSeq" id="WP_130304233.1">
    <property type="nucleotide sequence ID" value="NZ_SHKO01000002.1"/>
</dbReference>
<dbReference type="Gene3D" id="1.50.10.100">
    <property type="entry name" value="Chondroitin AC/alginate lyase"/>
    <property type="match status" value="1"/>
</dbReference>
<dbReference type="Pfam" id="PF16889">
    <property type="entry name" value="Hepar_II_III_N"/>
    <property type="match status" value="1"/>
</dbReference>
<evidence type="ECO:0000259" key="6">
    <source>
        <dbReference type="Pfam" id="PF16889"/>
    </source>
</evidence>
<feature type="domain" description="Heparinase II/III-like C-terminal" evidence="5">
    <location>
        <begin position="381"/>
        <end position="604"/>
    </location>
</feature>
<evidence type="ECO:0000259" key="5">
    <source>
        <dbReference type="Pfam" id="PF07940"/>
    </source>
</evidence>
<reference evidence="7 8" key="1">
    <citation type="submission" date="2019-02" db="EMBL/GenBank/DDBJ databases">
        <title>Genomic Encyclopedia of Type Strains, Phase IV (KMG-IV): sequencing the most valuable type-strain genomes for metagenomic binning, comparative biology and taxonomic classification.</title>
        <authorList>
            <person name="Goeker M."/>
        </authorList>
    </citation>
    <scope>NUCLEOTIDE SEQUENCE [LARGE SCALE GENOMIC DNA]</scope>
    <source>
        <strain evidence="7 8">DSM 23814</strain>
    </source>
</reference>
<dbReference type="InterPro" id="IPR012480">
    <property type="entry name" value="Hepar_II_III_C"/>
</dbReference>
<evidence type="ECO:0000256" key="3">
    <source>
        <dbReference type="ARBA" id="ARBA00022764"/>
    </source>
</evidence>
<dbReference type="Proteomes" id="UP000293398">
    <property type="component" value="Unassembled WGS sequence"/>
</dbReference>
<dbReference type="AlphaFoldDB" id="A0A4Q7VE09"/>
<organism evidence="7 8">
    <name type="scientific">Advenella incenata</name>
    <dbReference type="NCBI Taxonomy" id="267800"/>
    <lineage>
        <taxon>Bacteria</taxon>
        <taxon>Pseudomonadati</taxon>
        <taxon>Pseudomonadota</taxon>
        <taxon>Betaproteobacteria</taxon>
        <taxon>Burkholderiales</taxon>
        <taxon>Alcaligenaceae</taxon>
    </lineage>
</organism>
<protein>
    <submittedName>
        <fullName evidence="7">Heparinase II/III-like protein</fullName>
    </submittedName>
</protein>
<dbReference type="GO" id="GO:0016829">
    <property type="term" value="F:lyase activity"/>
    <property type="evidence" value="ECO:0007669"/>
    <property type="project" value="UniProtKB-KW"/>
</dbReference>
<evidence type="ECO:0000256" key="4">
    <source>
        <dbReference type="ARBA" id="ARBA00023239"/>
    </source>
</evidence>
<accession>A0A4Q7VE09</accession>
<evidence type="ECO:0000256" key="2">
    <source>
        <dbReference type="ARBA" id="ARBA00022729"/>
    </source>
</evidence>
<name>A0A4Q7VE09_9BURK</name>
<dbReference type="EMBL" id="SHKO01000002">
    <property type="protein sequence ID" value="RZT94254.1"/>
    <property type="molecule type" value="Genomic_DNA"/>
</dbReference>
<keyword evidence="3" id="KW-0574">Periplasm</keyword>
<evidence type="ECO:0000313" key="7">
    <source>
        <dbReference type="EMBL" id="RZT94254.1"/>
    </source>
</evidence>
<proteinExistence type="predicted"/>
<comment type="caution">
    <text evidence="7">The sequence shown here is derived from an EMBL/GenBank/DDBJ whole genome shotgun (WGS) entry which is preliminary data.</text>
</comment>
<keyword evidence="2" id="KW-0732">Signal</keyword>
<evidence type="ECO:0000256" key="1">
    <source>
        <dbReference type="ARBA" id="ARBA00004418"/>
    </source>
</evidence>
<gene>
    <name evidence="7" type="ORF">EV681_2672</name>
</gene>